<proteinExistence type="inferred from homology"/>
<gene>
    <name evidence="3" type="ordered locus">AMED_9232</name>
</gene>
<dbReference type="Pfam" id="PF01575">
    <property type="entry name" value="MaoC_dehydratas"/>
    <property type="match status" value="1"/>
</dbReference>
<protein>
    <submittedName>
        <fullName evidence="3">MaoC-like dehydratase</fullName>
    </submittedName>
</protein>
<dbReference type="InterPro" id="IPR003965">
    <property type="entry name" value="Fatty_acid_synthase"/>
</dbReference>
<dbReference type="EMBL" id="CP002000">
    <property type="protein sequence ID" value="ADJ50921.1"/>
    <property type="molecule type" value="Genomic_DNA"/>
</dbReference>
<dbReference type="OrthoDB" id="9774179at2"/>
<sequence length="280" mass="30848">MAIRELDSTPSLATLYPKALLGGVLRKPSGGQLPDTELVRTGVVVDPAHLAAYNTVCGFRLSDELPATYPHMLAFPLQMALMTEPGFPFPLLGMVHVANRITQHRALRVSEPLTVRVRAENLRPHEKGRQFDVVSEAWTGDDLVWHDVSTYLRRGSGSGSSSRRDQLAPPTPDAIWRVPGDIGRRYAEVSGDRNPIHLHPLTARLFGFPRAIAHGMWTKAHALAAFEGRLPEAFTIDVRFKQPVLLPAKAGFTSWATPEGWAFELWSGSKPHLEGTISSL</sequence>
<evidence type="ECO:0000256" key="1">
    <source>
        <dbReference type="ARBA" id="ARBA00005254"/>
    </source>
</evidence>
<organism evidence="3 4">
    <name type="scientific">Amycolatopsis mediterranei (strain U-32)</name>
    <dbReference type="NCBI Taxonomy" id="749927"/>
    <lineage>
        <taxon>Bacteria</taxon>
        <taxon>Bacillati</taxon>
        <taxon>Actinomycetota</taxon>
        <taxon>Actinomycetes</taxon>
        <taxon>Pseudonocardiales</taxon>
        <taxon>Pseudonocardiaceae</taxon>
        <taxon>Amycolatopsis</taxon>
    </lineage>
</organism>
<dbReference type="RefSeq" id="WP_013230939.1">
    <property type="nucleotide sequence ID" value="NC_014318.1"/>
</dbReference>
<dbReference type="AlphaFoldDB" id="A0A0H3DJR5"/>
<dbReference type="GO" id="GO:0005835">
    <property type="term" value="C:fatty acid synthase complex"/>
    <property type="evidence" value="ECO:0007669"/>
    <property type="project" value="InterPro"/>
</dbReference>
<comment type="similarity">
    <text evidence="1">Belongs to the enoyl-CoA hydratase/isomerase family.</text>
</comment>
<dbReference type="PRINTS" id="PR01483">
    <property type="entry name" value="FASYNTHASE"/>
</dbReference>
<dbReference type="GeneID" id="92876829"/>
<feature type="domain" description="MaoC-like" evidence="2">
    <location>
        <begin position="184"/>
        <end position="256"/>
    </location>
</feature>
<dbReference type="InterPro" id="IPR029069">
    <property type="entry name" value="HotDog_dom_sf"/>
</dbReference>
<evidence type="ECO:0000313" key="3">
    <source>
        <dbReference type="EMBL" id="ADJ50921.1"/>
    </source>
</evidence>
<dbReference type="Gene3D" id="3.10.129.10">
    <property type="entry name" value="Hotdog Thioesterase"/>
    <property type="match status" value="1"/>
</dbReference>
<reference evidence="3 4" key="1">
    <citation type="journal article" date="2010" name="Cell Res.">
        <title>Complete genome sequence of the rifamycin SV-producing Amycolatopsis mediterranei U32 revealed its genetic characteristics in phylogeny and metabolism.</title>
        <authorList>
            <person name="Zhao W."/>
            <person name="Zhong Y."/>
            <person name="Yuan H."/>
            <person name="Wang J."/>
            <person name="Zheng H."/>
            <person name="Wang Y."/>
            <person name="Cen X."/>
            <person name="Xu F."/>
            <person name="Bai J."/>
            <person name="Han X."/>
            <person name="Lu G."/>
            <person name="Zhu Y."/>
            <person name="Shao Z."/>
            <person name="Yan H."/>
            <person name="Li C."/>
            <person name="Peng N."/>
            <person name="Zhang Z."/>
            <person name="Zhang Y."/>
            <person name="Lin W."/>
            <person name="Fan Y."/>
            <person name="Qin Z."/>
            <person name="Hu Y."/>
            <person name="Zhu B."/>
            <person name="Wang S."/>
            <person name="Ding X."/>
            <person name="Zhao G.P."/>
        </authorList>
    </citation>
    <scope>NUCLEOTIDE SEQUENCE [LARGE SCALE GENOMIC DNA]</scope>
    <source>
        <strain evidence="4">U-32</strain>
    </source>
</reference>
<evidence type="ECO:0000259" key="2">
    <source>
        <dbReference type="Pfam" id="PF01575"/>
    </source>
</evidence>
<name>A0A0H3DJR5_AMYMU</name>
<dbReference type="KEGG" id="amd:AMED_9232"/>
<dbReference type="eggNOG" id="COG2030">
    <property type="taxonomic scope" value="Bacteria"/>
</dbReference>
<dbReference type="GO" id="GO:0004312">
    <property type="term" value="F:fatty acid synthase activity"/>
    <property type="evidence" value="ECO:0007669"/>
    <property type="project" value="InterPro"/>
</dbReference>
<dbReference type="InterPro" id="IPR002539">
    <property type="entry name" value="MaoC-like_dom"/>
</dbReference>
<dbReference type="HOGENOM" id="CLU_056696_0_0_11"/>
<dbReference type="PATRIC" id="fig|749927.5.peg.9582"/>
<dbReference type="GO" id="GO:0006633">
    <property type="term" value="P:fatty acid biosynthetic process"/>
    <property type="evidence" value="ECO:0007669"/>
    <property type="project" value="InterPro"/>
</dbReference>
<dbReference type="SUPFAM" id="SSF54637">
    <property type="entry name" value="Thioesterase/thiol ester dehydrase-isomerase"/>
    <property type="match status" value="2"/>
</dbReference>
<dbReference type="Proteomes" id="UP000000328">
    <property type="component" value="Chromosome"/>
</dbReference>
<evidence type="ECO:0000313" key="4">
    <source>
        <dbReference type="Proteomes" id="UP000000328"/>
    </source>
</evidence>
<dbReference type="PANTHER" id="PTHR43841">
    <property type="entry name" value="3-HYDROXYACYL-THIOESTER DEHYDRATASE HTDX-RELATED"/>
    <property type="match status" value="1"/>
</dbReference>
<dbReference type="PANTHER" id="PTHR43841:SF1">
    <property type="entry name" value="3-HYDROXYACYL-THIOESTER DEHYDRATASE X"/>
    <property type="match status" value="1"/>
</dbReference>
<accession>A0A0H3DJR5</accession>